<keyword evidence="2" id="KW-1185">Reference proteome</keyword>
<organism evidence="1 2">
    <name type="scientific">Ficus carica</name>
    <name type="common">Common fig</name>
    <dbReference type="NCBI Taxonomy" id="3494"/>
    <lineage>
        <taxon>Eukaryota</taxon>
        <taxon>Viridiplantae</taxon>
        <taxon>Streptophyta</taxon>
        <taxon>Embryophyta</taxon>
        <taxon>Tracheophyta</taxon>
        <taxon>Spermatophyta</taxon>
        <taxon>Magnoliopsida</taxon>
        <taxon>eudicotyledons</taxon>
        <taxon>Gunneridae</taxon>
        <taxon>Pentapetalae</taxon>
        <taxon>rosids</taxon>
        <taxon>fabids</taxon>
        <taxon>Rosales</taxon>
        <taxon>Moraceae</taxon>
        <taxon>Ficeae</taxon>
        <taxon>Ficus</taxon>
    </lineage>
</organism>
<accession>A0AA88A135</accession>
<evidence type="ECO:0000313" key="1">
    <source>
        <dbReference type="EMBL" id="GMN42885.1"/>
    </source>
</evidence>
<reference evidence="1" key="1">
    <citation type="submission" date="2023-07" db="EMBL/GenBank/DDBJ databases">
        <title>draft genome sequence of fig (Ficus carica).</title>
        <authorList>
            <person name="Takahashi T."/>
            <person name="Nishimura K."/>
        </authorList>
    </citation>
    <scope>NUCLEOTIDE SEQUENCE</scope>
</reference>
<sequence>MKCKTEGTGMPLLIYPRKQCKRALDACNQSNTLQRLTENRDGGMVLRIPSVSQRWQKP</sequence>
<comment type="caution">
    <text evidence="1">The sequence shown here is derived from an EMBL/GenBank/DDBJ whole genome shotgun (WGS) entry which is preliminary data.</text>
</comment>
<evidence type="ECO:0000313" key="2">
    <source>
        <dbReference type="Proteomes" id="UP001187192"/>
    </source>
</evidence>
<name>A0AA88A135_FICCA</name>
<dbReference type="Proteomes" id="UP001187192">
    <property type="component" value="Unassembled WGS sequence"/>
</dbReference>
<protein>
    <submittedName>
        <fullName evidence="1">Uncharacterized protein</fullName>
    </submittedName>
</protein>
<gene>
    <name evidence="1" type="ORF">TIFTF001_012090</name>
</gene>
<proteinExistence type="predicted"/>
<dbReference type="EMBL" id="BTGU01000015">
    <property type="protein sequence ID" value="GMN42885.1"/>
    <property type="molecule type" value="Genomic_DNA"/>
</dbReference>
<dbReference type="AlphaFoldDB" id="A0AA88A135"/>